<dbReference type="AlphaFoldDB" id="A0A0S2W1I2"/>
<evidence type="ECO:0000313" key="3">
    <source>
        <dbReference type="Proteomes" id="UP000064844"/>
    </source>
</evidence>
<accession>A0A0S2W1I2</accession>
<dbReference type="KEGG" id="ibu:IB211_00791c"/>
<organism evidence="1 3">
    <name type="scientific">Intestinimonas butyriciproducens</name>
    <dbReference type="NCBI Taxonomy" id="1297617"/>
    <lineage>
        <taxon>Bacteria</taxon>
        <taxon>Bacillati</taxon>
        <taxon>Bacillota</taxon>
        <taxon>Clostridia</taxon>
        <taxon>Eubacteriales</taxon>
        <taxon>Intestinimonas</taxon>
    </lineage>
</organism>
<dbReference type="eggNOG" id="ENOG5030HBB">
    <property type="taxonomic scope" value="Bacteria"/>
</dbReference>
<reference evidence="3" key="2">
    <citation type="submission" date="2015-04" db="EMBL/GenBank/DDBJ databases">
        <title>A butyrogenic pathway from the amino acid lysine in a human gut commensal.</title>
        <authorList>
            <person name="de Vos W.M."/>
            <person name="Bui N.T.P."/>
            <person name="Plugge C.M."/>
            <person name="Ritari J."/>
        </authorList>
    </citation>
    <scope>NUCLEOTIDE SEQUENCE [LARGE SCALE GENOMIC DNA]</scope>
    <source>
        <strain evidence="3">AF211</strain>
    </source>
</reference>
<name>A0A0S2W1I2_9FIRM</name>
<dbReference type="RefSeq" id="WP_033117899.1">
    <property type="nucleotide sequence ID" value="NZ_CALICV010000008.1"/>
</dbReference>
<proteinExistence type="predicted"/>
<evidence type="ECO:0000313" key="4">
    <source>
        <dbReference type="Proteomes" id="UP000245778"/>
    </source>
</evidence>
<protein>
    <submittedName>
        <fullName evidence="1">Uncharacterized protein</fullName>
    </submittedName>
</protein>
<reference evidence="1 3" key="1">
    <citation type="journal article" date="2015" name="Nat. Commun.">
        <title>Production of butyrate from lysine and the Amadori product fructoselysine by a human gut commensal.</title>
        <authorList>
            <person name="Bui T.P."/>
            <person name="Ritari J."/>
            <person name="Boeren S."/>
            <person name="de Waard P."/>
            <person name="Plugge C.M."/>
            <person name="de Vos W.M."/>
        </authorList>
    </citation>
    <scope>NUCLEOTIDE SEQUENCE [LARGE SCALE GENOMIC DNA]</scope>
    <source>
        <strain evidence="1 3">AF211</strain>
    </source>
</reference>
<dbReference type="GeneID" id="93229951"/>
<keyword evidence="3" id="KW-1185">Reference proteome</keyword>
<evidence type="ECO:0000313" key="1">
    <source>
        <dbReference type="EMBL" id="ALP93185.1"/>
    </source>
</evidence>
<dbReference type="EMBL" id="CP011307">
    <property type="protein sequence ID" value="ALP93185.1"/>
    <property type="molecule type" value="Genomic_DNA"/>
</dbReference>
<sequence>MVIPVQFESIEEIRAIQRLACAADEDVFLHSPDNAIMVDAKSFIGLFTLDFSKPVNVVTESPYVIHQLTCRKA</sequence>
<dbReference type="Proteomes" id="UP000064844">
    <property type="component" value="Chromosome"/>
</dbReference>
<gene>
    <name evidence="2" type="ORF">C7373_103293</name>
    <name evidence="1" type="ORF">IB211_00791c</name>
</gene>
<evidence type="ECO:0000313" key="2">
    <source>
        <dbReference type="EMBL" id="PVY59001.1"/>
    </source>
</evidence>
<reference evidence="2 4" key="3">
    <citation type="submission" date="2018-04" db="EMBL/GenBank/DDBJ databases">
        <title>Genomic Encyclopedia of Type Strains, Phase IV (KMG-IV): sequencing the most valuable type-strain genomes for metagenomic binning, comparative biology and taxonomic classification.</title>
        <authorList>
            <person name="Goeker M."/>
        </authorList>
    </citation>
    <scope>NUCLEOTIDE SEQUENCE [LARGE SCALE GENOMIC DNA]</scope>
    <source>
        <strain evidence="2 4">DSM 26588</strain>
    </source>
</reference>
<dbReference type="OrthoDB" id="2064342at2"/>
<dbReference type="Proteomes" id="UP000245778">
    <property type="component" value="Unassembled WGS sequence"/>
</dbReference>
<dbReference type="EMBL" id="QEKK01000003">
    <property type="protein sequence ID" value="PVY59001.1"/>
    <property type="molecule type" value="Genomic_DNA"/>
</dbReference>